<dbReference type="PANTHER" id="PTHR36512:SF3">
    <property type="entry name" value="BLR5678 PROTEIN"/>
    <property type="match status" value="1"/>
</dbReference>
<sequence length="369" mass="38249">MNTASQDQHAPDQSTGPAPAHALAAFDPGIAVDSAPRLAGAPVFGGPGNGDFALVPVRSEGRERLAFDFPGVRVGSAHYAEGPTGATVIHLPAGARTAVDARGGAVGLSGGYDFNHAICLAGGSVYGLEAGAGVSDALLERFENRTGFADLQLVSSAIIYDFSARSTSVHPDRELGRAALEFAVEGEFAQGRAGAGVSASSGKVDWERTEITGQGAAFRQIGDVRILAIVVPNPVGVILDRAGRVVRGNYDAATGERRHPVHDYAEAFAEHRAAETQAGNTTISAVVTNVKMSAVELNQFAKQVHSSMHRGIQPFHTDMDGDTLFAVTTDEIDLPASPGSSRGRLSVNATALGAIASEVMWDALLEAAK</sequence>
<dbReference type="Proteomes" id="UP000182690">
    <property type="component" value="Unassembled WGS sequence"/>
</dbReference>
<dbReference type="InterPro" id="IPR005321">
    <property type="entry name" value="Peptidase_S58_DmpA"/>
</dbReference>
<proteinExistence type="inferred from homology"/>
<dbReference type="STRING" id="1079994.SAMN04488565_1174"/>
<protein>
    <submittedName>
        <fullName evidence="3">L-aminopeptidase/D-esterase</fullName>
    </submittedName>
</protein>
<evidence type="ECO:0000256" key="2">
    <source>
        <dbReference type="SAM" id="MobiDB-lite"/>
    </source>
</evidence>
<evidence type="ECO:0000313" key="3">
    <source>
        <dbReference type="EMBL" id="SDQ18403.1"/>
    </source>
</evidence>
<dbReference type="AlphaFoldDB" id="A0A1H0YTB0"/>
<evidence type="ECO:0000313" key="4">
    <source>
        <dbReference type="Proteomes" id="UP000182690"/>
    </source>
</evidence>
<feature type="region of interest" description="Disordered" evidence="2">
    <location>
        <begin position="1"/>
        <end position="21"/>
    </location>
</feature>
<reference evidence="3 4" key="1">
    <citation type="submission" date="2016-10" db="EMBL/GenBank/DDBJ databases">
        <authorList>
            <person name="de Groot N.N."/>
        </authorList>
    </citation>
    <scope>NUCLEOTIDE SEQUENCE [LARGE SCALE GENOMIC DNA]</scope>
    <source>
        <strain evidence="3 4">DSM 22788</strain>
    </source>
</reference>
<dbReference type="GO" id="GO:0004177">
    <property type="term" value="F:aminopeptidase activity"/>
    <property type="evidence" value="ECO:0007669"/>
    <property type="project" value="UniProtKB-KW"/>
</dbReference>
<evidence type="ECO:0000256" key="1">
    <source>
        <dbReference type="ARBA" id="ARBA00007068"/>
    </source>
</evidence>
<keyword evidence="3" id="KW-0031">Aminopeptidase</keyword>
<dbReference type="EMBL" id="FNKB01000001">
    <property type="protein sequence ID" value="SDQ18403.1"/>
    <property type="molecule type" value="Genomic_DNA"/>
</dbReference>
<keyword evidence="3" id="KW-0645">Protease</keyword>
<dbReference type="SUPFAM" id="SSF56266">
    <property type="entry name" value="DmpA/ArgJ-like"/>
    <property type="match status" value="1"/>
</dbReference>
<dbReference type="RefSeq" id="WP_010155012.1">
    <property type="nucleotide sequence ID" value="NZ_FNKB01000001.1"/>
</dbReference>
<dbReference type="eggNOG" id="COG3191">
    <property type="taxonomic scope" value="Bacteria"/>
</dbReference>
<organism evidence="3 4">
    <name type="scientific">Leucobacter chromiiresistens</name>
    <dbReference type="NCBI Taxonomy" id="1079994"/>
    <lineage>
        <taxon>Bacteria</taxon>
        <taxon>Bacillati</taxon>
        <taxon>Actinomycetota</taxon>
        <taxon>Actinomycetes</taxon>
        <taxon>Micrococcales</taxon>
        <taxon>Microbacteriaceae</taxon>
        <taxon>Leucobacter</taxon>
    </lineage>
</organism>
<gene>
    <name evidence="3" type="ORF">SAMN04488565_1174</name>
</gene>
<name>A0A1H0YTB0_9MICO</name>
<feature type="compositionally biased region" description="Polar residues" evidence="2">
    <location>
        <begin position="1"/>
        <end position="16"/>
    </location>
</feature>
<dbReference type="Gene3D" id="3.60.70.12">
    <property type="entry name" value="L-amino peptidase D-ALA esterase/amidase"/>
    <property type="match status" value="1"/>
</dbReference>
<keyword evidence="3" id="KW-0378">Hydrolase</keyword>
<dbReference type="CDD" id="cd00123">
    <property type="entry name" value="DmpA_OAT"/>
    <property type="match status" value="1"/>
</dbReference>
<dbReference type="PANTHER" id="PTHR36512">
    <property type="entry name" value="D-AMINOPEPTIDASE"/>
    <property type="match status" value="1"/>
</dbReference>
<dbReference type="InterPro" id="IPR016117">
    <property type="entry name" value="ArgJ-like_dom_sf"/>
</dbReference>
<comment type="similarity">
    <text evidence="1">Belongs to the peptidase S58 family.</text>
</comment>
<dbReference type="Pfam" id="PF03576">
    <property type="entry name" value="Peptidase_S58"/>
    <property type="match status" value="1"/>
</dbReference>
<accession>A0A1H0YTB0</accession>